<evidence type="ECO:0000259" key="1">
    <source>
        <dbReference type="Pfam" id="PF01738"/>
    </source>
</evidence>
<dbReference type="AlphaFoldDB" id="A0A1C1CB42"/>
<reference evidence="3" key="1">
    <citation type="submission" date="2015-07" db="EMBL/GenBank/DDBJ databases">
        <authorList>
            <person name="Teixeira M.M."/>
            <person name="Souza R.C."/>
            <person name="Almeida L.G."/>
            <person name="Vicente V.A."/>
            <person name="de Hoog S."/>
            <person name="Bocca A.L."/>
            <person name="de Almeida S.R."/>
            <person name="Vasconcelos A.T."/>
            <person name="Felipe M.S."/>
        </authorList>
    </citation>
    <scope>NUCLEOTIDE SEQUENCE [LARGE SCALE GENOMIC DNA]</scope>
    <source>
        <strain evidence="3">KSF</strain>
    </source>
</reference>
<sequence length="272" mass="30458">MGFTIQSKACCTRPPIVLRGGYTYEEKGKYEDFNGMKTYVTGSDQATRGVFLAYDVFGLYVQAIKGADILAWDYPELPDGAGEFKVFMPDFWGDHPQDLANFPPKTPKQTKAVVDFMTGPANPEKIVPMIGPLFDAFQKANPQIKTWSILGFCWGVKIAALVTTQGTKFSAAAGAHPSLMDVEDTKHVTVPFCVLPSQDEDPEYVEAWFANLKKASPQSYLETFGDQVHGWMTSRVRFLTNVIVSADFNDLHAYEEYLRGYRIVRTFFAAHM</sequence>
<gene>
    <name evidence="2" type="ORF">CLCR_01650</name>
</gene>
<feature type="domain" description="Dienelactone hydrolase" evidence="1">
    <location>
        <begin position="37"/>
        <end position="233"/>
    </location>
</feature>
<dbReference type="Proteomes" id="UP000094526">
    <property type="component" value="Unassembled WGS sequence"/>
</dbReference>
<dbReference type="PANTHER" id="PTHR47668:SF1">
    <property type="entry name" value="DIENELACTONE HYDROLASE DOMAIN-CONTAINING PROTEIN-RELATED"/>
    <property type="match status" value="1"/>
</dbReference>
<dbReference type="PANTHER" id="PTHR47668">
    <property type="entry name" value="DIENELACTONE HYDROLASE FAMILY PROTEIN (AFU_ORTHOLOGUE AFUA_6G01940)"/>
    <property type="match status" value="1"/>
</dbReference>
<dbReference type="OrthoDB" id="2147163at2759"/>
<organism evidence="2 3">
    <name type="scientific">Cladophialophora carrionii</name>
    <dbReference type="NCBI Taxonomy" id="86049"/>
    <lineage>
        <taxon>Eukaryota</taxon>
        <taxon>Fungi</taxon>
        <taxon>Dikarya</taxon>
        <taxon>Ascomycota</taxon>
        <taxon>Pezizomycotina</taxon>
        <taxon>Eurotiomycetes</taxon>
        <taxon>Chaetothyriomycetidae</taxon>
        <taxon>Chaetothyriales</taxon>
        <taxon>Herpotrichiellaceae</taxon>
        <taxon>Cladophialophora</taxon>
    </lineage>
</organism>
<accession>A0A1C1CB42</accession>
<dbReference type="STRING" id="86049.A0A1C1CB42"/>
<dbReference type="eggNOG" id="KOG3043">
    <property type="taxonomic scope" value="Eukaryota"/>
</dbReference>
<keyword evidence="3" id="KW-1185">Reference proteome</keyword>
<dbReference type="Pfam" id="PF01738">
    <property type="entry name" value="DLH"/>
    <property type="match status" value="1"/>
</dbReference>
<dbReference type="InterPro" id="IPR029058">
    <property type="entry name" value="AB_hydrolase_fold"/>
</dbReference>
<dbReference type="InterPro" id="IPR002925">
    <property type="entry name" value="Dienelactn_hydro"/>
</dbReference>
<evidence type="ECO:0000313" key="2">
    <source>
        <dbReference type="EMBL" id="OCT45672.1"/>
    </source>
</evidence>
<protein>
    <submittedName>
        <fullName evidence="2">Dienelactone hydrolase family protein</fullName>
    </submittedName>
</protein>
<dbReference type="GO" id="GO:0016787">
    <property type="term" value="F:hydrolase activity"/>
    <property type="evidence" value="ECO:0007669"/>
    <property type="project" value="UniProtKB-KW"/>
</dbReference>
<dbReference type="SUPFAM" id="SSF53474">
    <property type="entry name" value="alpha/beta-Hydrolases"/>
    <property type="match status" value="1"/>
</dbReference>
<evidence type="ECO:0000313" key="3">
    <source>
        <dbReference type="Proteomes" id="UP000094526"/>
    </source>
</evidence>
<name>A0A1C1CB42_9EURO</name>
<dbReference type="VEuPathDB" id="FungiDB:G647_03571"/>
<proteinExistence type="predicted"/>
<comment type="caution">
    <text evidence="2">The sequence shown here is derived from an EMBL/GenBank/DDBJ whole genome shotgun (WGS) entry which is preliminary data.</text>
</comment>
<keyword evidence="2" id="KW-0378">Hydrolase</keyword>
<dbReference type="EMBL" id="LGRB01000019">
    <property type="protein sequence ID" value="OCT45672.1"/>
    <property type="molecule type" value="Genomic_DNA"/>
</dbReference>
<dbReference type="Gene3D" id="3.40.50.1820">
    <property type="entry name" value="alpha/beta hydrolase"/>
    <property type="match status" value="1"/>
</dbReference>
<dbReference type="VEuPathDB" id="FungiDB:CLCR_01650"/>